<dbReference type="InterPro" id="IPR007046">
    <property type="entry name" value="RNA_pol_sigma_54_core-bd"/>
</dbReference>
<dbReference type="PANTHER" id="PTHR32248">
    <property type="entry name" value="RNA POLYMERASE SIGMA-54 FACTOR"/>
    <property type="match status" value="1"/>
</dbReference>
<dbReference type="Gene3D" id="1.10.10.1330">
    <property type="entry name" value="RNA polymerase sigma-54 factor, core-binding domain"/>
    <property type="match status" value="1"/>
</dbReference>
<comment type="similarity">
    <text evidence="1">Belongs to the sigma-54 factor family.</text>
</comment>
<dbReference type="EMBL" id="DTGZ01000194">
    <property type="protein sequence ID" value="HGV98645.1"/>
    <property type="molecule type" value="Genomic_DNA"/>
</dbReference>
<feature type="domain" description="RNA polymerase sigma factor 54 core-binding" evidence="10">
    <location>
        <begin position="99"/>
        <end position="285"/>
    </location>
</feature>
<dbReference type="Pfam" id="PF00309">
    <property type="entry name" value="Sigma54_AID"/>
    <property type="match status" value="1"/>
</dbReference>
<evidence type="ECO:0000256" key="3">
    <source>
        <dbReference type="ARBA" id="ARBA00022679"/>
    </source>
</evidence>
<evidence type="ECO:0000256" key="6">
    <source>
        <dbReference type="ARBA" id="ARBA00023082"/>
    </source>
</evidence>
<evidence type="ECO:0000256" key="5">
    <source>
        <dbReference type="ARBA" id="ARBA00023015"/>
    </source>
</evidence>
<evidence type="ECO:0000256" key="2">
    <source>
        <dbReference type="ARBA" id="ARBA00022478"/>
    </source>
</evidence>
<dbReference type="PIRSF" id="PIRSF000774">
    <property type="entry name" value="RpoN"/>
    <property type="match status" value="1"/>
</dbReference>
<dbReference type="InterPro" id="IPR000394">
    <property type="entry name" value="RNA_pol_sigma_54"/>
</dbReference>
<evidence type="ECO:0000256" key="4">
    <source>
        <dbReference type="ARBA" id="ARBA00022695"/>
    </source>
</evidence>
<evidence type="ECO:0000256" key="8">
    <source>
        <dbReference type="ARBA" id="ARBA00023163"/>
    </source>
</evidence>
<evidence type="ECO:0000256" key="7">
    <source>
        <dbReference type="ARBA" id="ARBA00023125"/>
    </source>
</evidence>
<dbReference type="Gene3D" id="1.10.260.40">
    <property type="entry name" value="lambda repressor-like DNA-binding domains"/>
    <property type="match status" value="1"/>
</dbReference>
<evidence type="ECO:0000259" key="9">
    <source>
        <dbReference type="Pfam" id="PF04552"/>
    </source>
</evidence>
<dbReference type="Gene3D" id="1.10.10.60">
    <property type="entry name" value="Homeodomain-like"/>
    <property type="match status" value="1"/>
</dbReference>
<dbReference type="Pfam" id="PF04552">
    <property type="entry name" value="Sigma54_DBD"/>
    <property type="match status" value="1"/>
</dbReference>
<dbReference type="PROSITE" id="PS50044">
    <property type="entry name" value="SIGMA54_3"/>
    <property type="match status" value="1"/>
</dbReference>
<keyword evidence="3" id="KW-0808">Transferase</keyword>
<dbReference type="GO" id="GO:0006352">
    <property type="term" value="P:DNA-templated transcription initiation"/>
    <property type="evidence" value="ECO:0007669"/>
    <property type="project" value="InterPro"/>
</dbReference>
<dbReference type="GO" id="GO:0001216">
    <property type="term" value="F:DNA-binding transcription activator activity"/>
    <property type="evidence" value="ECO:0007669"/>
    <property type="project" value="InterPro"/>
</dbReference>
<comment type="caution">
    <text evidence="11">The sequence shown here is derived from an EMBL/GenBank/DDBJ whole genome shotgun (WGS) entry which is preliminary data.</text>
</comment>
<name>A0A7C4TI55_UNCW3</name>
<dbReference type="InterPro" id="IPR007634">
    <property type="entry name" value="RNA_pol_sigma_54_DNA-bd"/>
</dbReference>
<dbReference type="PRINTS" id="PR00045">
    <property type="entry name" value="SIGMA54FCT"/>
</dbReference>
<dbReference type="InterPro" id="IPR038709">
    <property type="entry name" value="RpoN_core-bd_sf"/>
</dbReference>
<organism evidence="11">
    <name type="scientific">candidate division WOR-3 bacterium</name>
    <dbReference type="NCBI Taxonomy" id="2052148"/>
    <lineage>
        <taxon>Bacteria</taxon>
        <taxon>Bacteria division WOR-3</taxon>
    </lineage>
</organism>
<keyword evidence="4" id="KW-0548">Nucleotidyltransferase</keyword>
<dbReference type="GO" id="GO:0000428">
    <property type="term" value="C:DNA-directed RNA polymerase complex"/>
    <property type="evidence" value="ECO:0007669"/>
    <property type="project" value="UniProtKB-KW"/>
</dbReference>
<dbReference type="PROSITE" id="PS00718">
    <property type="entry name" value="SIGMA54_2"/>
    <property type="match status" value="1"/>
</dbReference>
<dbReference type="GO" id="GO:0003677">
    <property type="term" value="F:DNA binding"/>
    <property type="evidence" value="ECO:0007669"/>
    <property type="project" value="UniProtKB-KW"/>
</dbReference>
<evidence type="ECO:0000313" key="11">
    <source>
        <dbReference type="EMBL" id="HGV98645.1"/>
    </source>
</evidence>
<keyword evidence="6" id="KW-0731">Sigma factor</keyword>
<gene>
    <name evidence="11" type="primary">rpoN</name>
    <name evidence="11" type="ORF">ENV60_10205</name>
</gene>
<reference evidence="11" key="1">
    <citation type="journal article" date="2020" name="mSystems">
        <title>Genome- and Community-Level Interaction Insights into Carbon Utilization and Element Cycling Functions of Hydrothermarchaeota in Hydrothermal Sediment.</title>
        <authorList>
            <person name="Zhou Z."/>
            <person name="Liu Y."/>
            <person name="Xu W."/>
            <person name="Pan J."/>
            <person name="Luo Z.H."/>
            <person name="Li M."/>
        </authorList>
    </citation>
    <scope>NUCLEOTIDE SEQUENCE [LARGE SCALE GENOMIC DNA]</scope>
    <source>
        <strain evidence="11">SpSt-774</strain>
    </source>
</reference>
<dbReference type="AlphaFoldDB" id="A0A7C4TI55"/>
<evidence type="ECO:0000259" key="10">
    <source>
        <dbReference type="Pfam" id="PF04963"/>
    </source>
</evidence>
<keyword evidence="5" id="KW-0805">Transcription regulation</keyword>
<evidence type="ECO:0000256" key="1">
    <source>
        <dbReference type="ARBA" id="ARBA00008798"/>
    </source>
</evidence>
<dbReference type="NCBIfam" id="TIGR02395">
    <property type="entry name" value="rpoN_sigma"/>
    <property type="match status" value="1"/>
</dbReference>
<feature type="domain" description="RNA polymerase sigma factor 54 DNA-binding" evidence="9">
    <location>
        <begin position="301"/>
        <end position="453"/>
    </location>
</feature>
<accession>A0A7C4TI55</accession>
<dbReference type="GO" id="GO:0016987">
    <property type="term" value="F:sigma factor activity"/>
    <property type="evidence" value="ECO:0007669"/>
    <property type="project" value="UniProtKB-KW"/>
</dbReference>
<proteinExistence type="inferred from homology"/>
<dbReference type="PANTHER" id="PTHR32248:SF4">
    <property type="entry name" value="RNA POLYMERASE SIGMA-54 FACTOR"/>
    <property type="match status" value="1"/>
</dbReference>
<sequence>MKKKTDIIQKHHLRQSLLPTLNYYLKLLELSTMELENLINSELNSNPLLEEVDSELEEPLIKEENKSQASDEFSILDFYADSPNFSCEDENTEIEYDPLENIPTEDDKLYFHLLRQAERKFQGRDLEIAELIISNIEDDGYLAVSPEELCQDKYDICEVQKIRKEIQLFDPPGCAWREVKESLLAQLEKMGYKEDSLEYLLVRDYLSQLKNNNYREILKKLNVDEKRFNEARRVLMKLEPRPGLKYSSSTSGYITPDFIIKWQDDKLVALVKDDNIPRIRIKASYLEKLRNPQNLSPGELEFIKEKLQSARNLIFAIEKRHNTLSKIINHLLNYQRDYFLKGQNYLKSITMVDFAKRIGVSPSTVSRAMANKYLESPCGIHKMKFFFSAPLGKTDKGYIISKIRDIIESENPATPFSDSQIAKKLARLGIIISRRTVTKYREQLKIPPHQLRKK</sequence>
<dbReference type="Pfam" id="PF04963">
    <property type="entry name" value="Sigma54_CBD"/>
    <property type="match status" value="1"/>
</dbReference>
<dbReference type="InterPro" id="IPR010982">
    <property type="entry name" value="Lambda_DNA-bd_dom_sf"/>
</dbReference>
<keyword evidence="2" id="KW-0240">DNA-directed RNA polymerase</keyword>
<keyword evidence="7" id="KW-0238">DNA-binding</keyword>
<protein>
    <submittedName>
        <fullName evidence="11">RNA polymerase sigma-54 factor</fullName>
    </submittedName>
</protein>
<keyword evidence="8" id="KW-0804">Transcription</keyword>
<dbReference type="GO" id="GO:0016779">
    <property type="term" value="F:nucleotidyltransferase activity"/>
    <property type="evidence" value="ECO:0007669"/>
    <property type="project" value="UniProtKB-KW"/>
</dbReference>